<dbReference type="AlphaFoldDB" id="A0A8X6WT44"/>
<dbReference type="EMBL" id="BMAV01001654">
    <property type="protein sequence ID" value="GFY40077.1"/>
    <property type="molecule type" value="Genomic_DNA"/>
</dbReference>
<comment type="caution">
    <text evidence="1">The sequence shown here is derived from an EMBL/GenBank/DDBJ whole genome shotgun (WGS) entry which is preliminary data.</text>
</comment>
<protein>
    <submittedName>
        <fullName evidence="1">Uncharacterized protein</fullName>
    </submittedName>
</protein>
<evidence type="ECO:0000313" key="1">
    <source>
        <dbReference type="EMBL" id="GFY40077.1"/>
    </source>
</evidence>
<name>A0A8X6WT44_9ARAC</name>
<sequence length="237" mass="25941">MSGVNTAASTSLIHQDLLSQALTVSGIDLSSSDIFGQDLFASGMDQASSNFAEQAAYTSPSDYFIPKIDQVEPMNLDSQTANSSLIEPEPTTSFFHKAEPTSRMHPVASTSEIQSVASTSGIQSVASTNGIHPVSATSEIHPNDESHLDGNSTSNFVERLEYVLRTSFLQSVGDDYFQFRSRNCPFTGVIDGDFLQLFYSLDSEEQDDMSFLLETTSAQTISILDSIRRFHAFYDEV</sequence>
<dbReference type="Proteomes" id="UP000886998">
    <property type="component" value="Unassembled WGS sequence"/>
</dbReference>
<accession>A0A8X6WT44</accession>
<proteinExistence type="predicted"/>
<evidence type="ECO:0000313" key="2">
    <source>
        <dbReference type="Proteomes" id="UP000886998"/>
    </source>
</evidence>
<reference evidence="1" key="1">
    <citation type="submission" date="2020-08" db="EMBL/GenBank/DDBJ databases">
        <title>Multicomponent nature underlies the extraordinary mechanical properties of spider dragline silk.</title>
        <authorList>
            <person name="Kono N."/>
            <person name="Nakamura H."/>
            <person name="Mori M."/>
            <person name="Yoshida Y."/>
            <person name="Ohtoshi R."/>
            <person name="Malay A.D."/>
            <person name="Moran D.A.P."/>
            <person name="Tomita M."/>
            <person name="Numata K."/>
            <person name="Arakawa K."/>
        </authorList>
    </citation>
    <scope>NUCLEOTIDE SEQUENCE</scope>
</reference>
<organism evidence="1 2">
    <name type="scientific">Trichonephila inaurata madagascariensis</name>
    <dbReference type="NCBI Taxonomy" id="2747483"/>
    <lineage>
        <taxon>Eukaryota</taxon>
        <taxon>Metazoa</taxon>
        <taxon>Ecdysozoa</taxon>
        <taxon>Arthropoda</taxon>
        <taxon>Chelicerata</taxon>
        <taxon>Arachnida</taxon>
        <taxon>Araneae</taxon>
        <taxon>Araneomorphae</taxon>
        <taxon>Entelegynae</taxon>
        <taxon>Araneoidea</taxon>
        <taxon>Nephilidae</taxon>
        <taxon>Trichonephila</taxon>
        <taxon>Trichonephila inaurata</taxon>
    </lineage>
</organism>
<gene>
    <name evidence="1" type="ORF">TNIN_3761</name>
</gene>
<keyword evidence="2" id="KW-1185">Reference proteome</keyword>